<proteinExistence type="predicted"/>
<keyword evidence="5" id="KW-1185">Reference proteome</keyword>
<evidence type="ECO:0000313" key="5">
    <source>
        <dbReference type="Proteomes" id="UP001595823"/>
    </source>
</evidence>
<dbReference type="Gene3D" id="3.40.50.2000">
    <property type="entry name" value="Glycogen Phosphorylase B"/>
    <property type="match status" value="2"/>
</dbReference>
<gene>
    <name evidence="4" type="ORF">ACFPET_08940</name>
</gene>
<name>A0ABV8TY66_9ACTN</name>
<dbReference type="Proteomes" id="UP001595823">
    <property type="component" value="Unassembled WGS sequence"/>
</dbReference>
<evidence type="ECO:0000259" key="3">
    <source>
        <dbReference type="Pfam" id="PF13579"/>
    </source>
</evidence>
<feature type="domain" description="Glycosyltransferase subfamily 4-like N-terminal" evidence="3">
    <location>
        <begin position="29"/>
        <end position="221"/>
    </location>
</feature>
<evidence type="ECO:0000313" key="4">
    <source>
        <dbReference type="EMBL" id="MFC4335321.1"/>
    </source>
</evidence>
<dbReference type="InterPro" id="IPR028098">
    <property type="entry name" value="Glyco_trans_4-like_N"/>
</dbReference>
<protein>
    <submittedName>
        <fullName evidence="4">Glycosyltransferase</fullName>
    </submittedName>
</protein>
<accession>A0ABV8TY66</accession>
<dbReference type="SUPFAM" id="SSF53756">
    <property type="entry name" value="UDP-Glycosyltransferase/glycogen phosphorylase"/>
    <property type="match status" value="1"/>
</dbReference>
<keyword evidence="1" id="KW-0328">Glycosyltransferase</keyword>
<evidence type="ECO:0000256" key="2">
    <source>
        <dbReference type="ARBA" id="ARBA00022679"/>
    </source>
</evidence>
<dbReference type="EMBL" id="JBHSDK010000013">
    <property type="protein sequence ID" value="MFC4335321.1"/>
    <property type="molecule type" value="Genomic_DNA"/>
</dbReference>
<reference evidence="5" key="1">
    <citation type="journal article" date="2019" name="Int. J. Syst. Evol. Microbiol.">
        <title>The Global Catalogue of Microorganisms (GCM) 10K type strain sequencing project: providing services to taxonomists for standard genome sequencing and annotation.</title>
        <authorList>
            <consortium name="The Broad Institute Genomics Platform"/>
            <consortium name="The Broad Institute Genome Sequencing Center for Infectious Disease"/>
            <person name="Wu L."/>
            <person name="Ma J."/>
        </authorList>
    </citation>
    <scope>NUCLEOTIDE SEQUENCE [LARGE SCALE GENOMIC DNA]</scope>
    <source>
        <strain evidence="5">IBRC-M 10908</strain>
    </source>
</reference>
<dbReference type="Pfam" id="PF13692">
    <property type="entry name" value="Glyco_trans_1_4"/>
    <property type="match status" value="1"/>
</dbReference>
<organism evidence="4 5">
    <name type="scientific">Salininema proteolyticum</name>
    <dbReference type="NCBI Taxonomy" id="1607685"/>
    <lineage>
        <taxon>Bacteria</taxon>
        <taxon>Bacillati</taxon>
        <taxon>Actinomycetota</taxon>
        <taxon>Actinomycetes</taxon>
        <taxon>Glycomycetales</taxon>
        <taxon>Glycomycetaceae</taxon>
        <taxon>Salininema</taxon>
    </lineage>
</organism>
<evidence type="ECO:0000256" key="1">
    <source>
        <dbReference type="ARBA" id="ARBA00022676"/>
    </source>
</evidence>
<dbReference type="PANTHER" id="PTHR12526">
    <property type="entry name" value="GLYCOSYLTRANSFERASE"/>
    <property type="match status" value="1"/>
</dbReference>
<dbReference type="RefSeq" id="WP_380619977.1">
    <property type="nucleotide sequence ID" value="NZ_JBHSDK010000013.1"/>
</dbReference>
<sequence length="434" mass="48165">MSARPRLLYVSLFYPPSRASGVYRAKTTADLFAESGWDVTVATADEGYFASLAGSTDPSLVPGIDESVRVKRVSPPSSEGSVLASVRAGLGKRADRRFEARFFPEKYWGWARRVLEESLREHSRRPFDLVLATGNPNSAFAVAQQFKERTGTPYLLDFRDSWTLDLFTGKEAHAEDSADGRWERRCVEGAAGISFVNEPIREWYAARYPEAADRMTVVLNGWDEEYLDTEAQAGHGEPGPHTDFAFVGTLTRQHLVKRMGAGLDALRRANPELGARIRLYGYLGYFEDSRAGLMRKLGLDGESGGDPAVEYRGPIPKSEISSVYARSDVLLFLAGGSKYVTSGKVFEYMATGKPVVSIHKKGSDAERFLRDYPLWFKPESLEADDVAAAMRSAADAARSPDPDLTARALDHGVQWSRRRSLRRLVETAETCLVR</sequence>
<keyword evidence="2" id="KW-0808">Transferase</keyword>
<comment type="caution">
    <text evidence="4">The sequence shown here is derived from an EMBL/GenBank/DDBJ whole genome shotgun (WGS) entry which is preliminary data.</text>
</comment>
<dbReference type="Pfam" id="PF13579">
    <property type="entry name" value="Glyco_trans_4_4"/>
    <property type="match status" value="1"/>
</dbReference>